<dbReference type="Gene3D" id="1.10.260.40">
    <property type="entry name" value="lambda repressor-like DNA-binding domains"/>
    <property type="match status" value="1"/>
</dbReference>
<comment type="caution">
    <text evidence="5">The sequence shown here is derived from an EMBL/GenBank/DDBJ whole genome shotgun (WGS) entry which is preliminary data.</text>
</comment>
<evidence type="ECO:0000313" key="5">
    <source>
        <dbReference type="EMBL" id="OXM99820.1"/>
    </source>
</evidence>
<dbReference type="CDD" id="cd06267">
    <property type="entry name" value="PBP1_LacI_sugar_binding-like"/>
    <property type="match status" value="1"/>
</dbReference>
<evidence type="ECO:0000313" key="6">
    <source>
        <dbReference type="Proteomes" id="UP000215433"/>
    </source>
</evidence>
<dbReference type="CDD" id="cd01392">
    <property type="entry name" value="HTH_LacI"/>
    <property type="match status" value="1"/>
</dbReference>
<keyword evidence="1" id="KW-0805">Transcription regulation</keyword>
<dbReference type="PANTHER" id="PTHR30146:SF109">
    <property type="entry name" value="HTH-TYPE TRANSCRIPTIONAL REGULATOR GALS"/>
    <property type="match status" value="1"/>
</dbReference>
<dbReference type="InterPro" id="IPR000843">
    <property type="entry name" value="HTH_LacI"/>
</dbReference>
<dbReference type="Gene3D" id="3.40.50.2300">
    <property type="match status" value="2"/>
</dbReference>
<dbReference type="SUPFAM" id="SSF53822">
    <property type="entry name" value="Periplasmic binding protein-like I"/>
    <property type="match status" value="1"/>
</dbReference>
<protein>
    <submittedName>
        <fullName evidence="5">LacI family transcriptional regulator</fullName>
    </submittedName>
</protein>
<keyword evidence="6" id="KW-1185">Reference proteome</keyword>
<dbReference type="SMART" id="SM00354">
    <property type="entry name" value="HTH_LACI"/>
    <property type="match status" value="1"/>
</dbReference>
<dbReference type="Proteomes" id="UP000215433">
    <property type="component" value="Unassembled WGS sequence"/>
</dbReference>
<dbReference type="Pfam" id="PF13377">
    <property type="entry name" value="Peripla_BP_3"/>
    <property type="match status" value="1"/>
</dbReference>
<sequence length="333" mass="35926">MITLKDVAKEAGVTATTASRALRGLSSVTPKTTQKVLAAAEKLGYRMNISAQSLRTGKSGTITFLTAGIDGAYFSSLAMRFAAELNKQGRHMLIESSRYLVDEHGNDQDMSYLFSDGIIAINAKHGSKALESHPSVMLEDYAMNSTYDQVNAPSVAGTRAAIRHLYDKGCRRIGVVGAGIPPESNPGASQEVRLLAAKHECQELGLEFDDERSLIRVSWSRNGGVEAGHKWADEQLPFDGLFCPSDGLALGLLRGLADRGVRVPQDVAVIGFDGVPDGEYSVPTLSTIAVDFTGMAQAAVSLLTRRIDHPEEDHYPQTVTVGYKLIERESTAR</sequence>
<keyword evidence="2" id="KW-0238">DNA-binding</keyword>
<dbReference type="InterPro" id="IPR010982">
    <property type="entry name" value="Lambda_DNA-bd_dom_sf"/>
</dbReference>
<dbReference type="Pfam" id="PF00356">
    <property type="entry name" value="LacI"/>
    <property type="match status" value="1"/>
</dbReference>
<accession>A0A229VW26</accession>
<dbReference type="PROSITE" id="PS50932">
    <property type="entry name" value="HTH_LACI_2"/>
    <property type="match status" value="1"/>
</dbReference>
<dbReference type="EMBL" id="NEWD01000028">
    <property type="protein sequence ID" value="OXM99820.1"/>
    <property type="molecule type" value="Genomic_DNA"/>
</dbReference>
<evidence type="ECO:0000256" key="2">
    <source>
        <dbReference type="ARBA" id="ARBA00023125"/>
    </source>
</evidence>
<dbReference type="AlphaFoldDB" id="A0A229VW26"/>
<feature type="domain" description="HTH lacI-type" evidence="4">
    <location>
        <begin position="2"/>
        <end position="56"/>
    </location>
</feature>
<proteinExistence type="predicted"/>
<reference evidence="5 6" key="1">
    <citation type="submission" date="2017-05" db="EMBL/GenBank/DDBJ databases">
        <title>Bifidobacterium vansinderenii sp. nov.</title>
        <authorList>
            <person name="Lugli G.A."/>
            <person name="Duranti S."/>
            <person name="Mangifesta M."/>
        </authorList>
    </citation>
    <scope>NUCLEOTIDE SEQUENCE [LARGE SCALE GENOMIC DNA]</scope>
    <source>
        <strain evidence="5 6">Tam10B</strain>
    </source>
</reference>
<dbReference type="GO" id="GO:0000976">
    <property type="term" value="F:transcription cis-regulatory region binding"/>
    <property type="evidence" value="ECO:0007669"/>
    <property type="project" value="TreeGrafter"/>
</dbReference>
<evidence type="ECO:0000256" key="3">
    <source>
        <dbReference type="ARBA" id="ARBA00023163"/>
    </source>
</evidence>
<dbReference type="InterPro" id="IPR046335">
    <property type="entry name" value="LacI/GalR-like_sensor"/>
</dbReference>
<dbReference type="SUPFAM" id="SSF47413">
    <property type="entry name" value="lambda repressor-like DNA-binding domains"/>
    <property type="match status" value="1"/>
</dbReference>
<keyword evidence="3" id="KW-0804">Transcription</keyword>
<dbReference type="OrthoDB" id="3236211at2"/>
<dbReference type="PANTHER" id="PTHR30146">
    <property type="entry name" value="LACI-RELATED TRANSCRIPTIONAL REPRESSOR"/>
    <property type="match status" value="1"/>
</dbReference>
<dbReference type="PROSITE" id="PS00356">
    <property type="entry name" value="HTH_LACI_1"/>
    <property type="match status" value="1"/>
</dbReference>
<name>A0A229VW26_9BIFI</name>
<dbReference type="InterPro" id="IPR028082">
    <property type="entry name" value="Peripla_BP_I"/>
</dbReference>
<dbReference type="RefSeq" id="WP_093961036.1">
    <property type="nucleotide sequence ID" value="NZ_NEWD01000028.1"/>
</dbReference>
<evidence type="ECO:0000259" key="4">
    <source>
        <dbReference type="PROSITE" id="PS50932"/>
    </source>
</evidence>
<dbReference type="GO" id="GO:0003700">
    <property type="term" value="F:DNA-binding transcription factor activity"/>
    <property type="evidence" value="ECO:0007669"/>
    <property type="project" value="TreeGrafter"/>
</dbReference>
<organism evidence="5 6">
    <name type="scientific">Bifidobacterium vansinderenii</name>
    <dbReference type="NCBI Taxonomy" id="1984871"/>
    <lineage>
        <taxon>Bacteria</taxon>
        <taxon>Bacillati</taxon>
        <taxon>Actinomycetota</taxon>
        <taxon>Actinomycetes</taxon>
        <taxon>Bifidobacteriales</taxon>
        <taxon>Bifidobacteriaceae</taxon>
        <taxon>Bifidobacterium</taxon>
    </lineage>
</organism>
<evidence type="ECO:0000256" key="1">
    <source>
        <dbReference type="ARBA" id="ARBA00023015"/>
    </source>
</evidence>
<gene>
    <name evidence="5" type="ORF">Tam10B_1914</name>
</gene>